<evidence type="ECO:0000313" key="12">
    <source>
        <dbReference type="Proteomes" id="UP001500729"/>
    </source>
</evidence>
<dbReference type="PROSITE" id="PS00999">
    <property type="entry name" value="SSI"/>
    <property type="match status" value="1"/>
</dbReference>
<evidence type="ECO:0000256" key="1">
    <source>
        <dbReference type="ARBA" id="ARBA00004613"/>
    </source>
</evidence>
<dbReference type="PRINTS" id="PR00294">
    <property type="entry name" value="SSBTLNINHBTR"/>
</dbReference>
<evidence type="ECO:0000256" key="2">
    <source>
        <dbReference type="ARBA" id="ARBA00010472"/>
    </source>
</evidence>
<evidence type="ECO:0000259" key="10">
    <source>
        <dbReference type="Pfam" id="PF00720"/>
    </source>
</evidence>
<keyword evidence="12" id="KW-1185">Reference proteome</keyword>
<comment type="caution">
    <text evidence="11">The sequence shown here is derived from an EMBL/GenBank/DDBJ whole genome shotgun (WGS) entry which is preliminary data.</text>
</comment>
<dbReference type="Gene3D" id="3.30.350.10">
    <property type="entry name" value="Subtilisin inhibitor-like"/>
    <property type="match status" value="1"/>
</dbReference>
<keyword evidence="4" id="KW-0964">Secreted</keyword>
<organism evidence="11 12">
    <name type="scientific">Saccharopolyspora erythraea</name>
    <name type="common">Streptomyces erythraeus</name>
    <dbReference type="NCBI Taxonomy" id="1836"/>
    <lineage>
        <taxon>Bacteria</taxon>
        <taxon>Bacillati</taxon>
        <taxon>Actinomycetota</taxon>
        <taxon>Actinomycetes</taxon>
        <taxon>Pseudonocardiales</taxon>
        <taxon>Pseudonocardiaceae</taxon>
        <taxon>Saccharopolyspora</taxon>
    </lineage>
</organism>
<dbReference type="EMBL" id="BAAAGS010000018">
    <property type="protein sequence ID" value="GAA0529573.1"/>
    <property type="molecule type" value="Genomic_DNA"/>
</dbReference>
<feature type="signal peptide" evidence="9">
    <location>
        <begin position="1"/>
        <end position="29"/>
    </location>
</feature>
<proteinExistence type="inferred from homology"/>
<evidence type="ECO:0000256" key="4">
    <source>
        <dbReference type="ARBA" id="ARBA00022525"/>
    </source>
</evidence>
<evidence type="ECO:0000256" key="3">
    <source>
        <dbReference type="ARBA" id="ARBA00011738"/>
    </source>
</evidence>
<dbReference type="Pfam" id="PF00720">
    <property type="entry name" value="SSI"/>
    <property type="match status" value="1"/>
</dbReference>
<evidence type="ECO:0000313" key="11">
    <source>
        <dbReference type="EMBL" id="GAA0529573.1"/>
    </source>
</evidence>
<evidence type="ECO:0000256" key="6">
    <source>
        <dbReference type="ARBA" id="ARBA00022900"/>
    </source>
</evidence>
<comment type="similarity">
    <text evidence="2 8">Belongs to the protease inhibitor I16 (SSI) family.</text>
</comment>
<dbReference type="InterPro" id="IPR000691">
    <property type="entry name" value="Prot_inh_I16_SSI"/>
</dbReference>
<dbReference type="InterPro" id="IPR036819">
    <property type="entry name" value="Subtilisin_inhibitor-like_sf"/>
</dbReference>
<keyword evidence="6 8" id="KW-0722">Serine protease inhibitor</keyword>
<dbReference type="InterPro" id="IPR023549">
    <property type="entry name" value="Subtilisin_inhibitor"/>
</dbReference>
<feature type="domain" description="Subtilisin inhibitor" evidence="10">
    <location>
        <begin position="36"/>
        <end position="124"/>
    </location>
</feature>
<comment type="subcellular location">
    <subcellularLocation>
        <location evidence="1">Secreted</location>
    </subcellularLocation>
</comment>
<protein>
    <submittedName>
        <fullName evidence="11">SSI family serine proteinase inhibitor</fullName>
    </submittedName>
</protein>
<gene>
    <name evidence="11" type="ORF">GCM10009533_31040</name>
</gene>
<sequence length="138" mass="14226">MTATRLIGHIASAALLTTAAALVPLAAGAATMPEVAASSLNLTVTGQPGTAQFRSAVLTCEPTGGTHPNAPAACENLTGVNGDFQELTKEPAPAMCTLDLKQVTLRATGTWRGKPVNFEREFANVCVAKSHTGEVFSF</sequence>
<evidence type="ECO:0000256" key="7">
    <source>
        <dbReference type="ARBA" id="ARBA00023157"/>
    </source>
</evidence>
<comment type="subunit">
    <text evidence="3">Homodimer.</text>
</comment>
<feature type="chain" id="PRO_5047515316" evidence="9">
    <location>
        <begin position="30"/>
        <end position="138"/>
    </location>
</feature>
<evidence type="ECO:0000256" key="9">
    <source>
        <dbReference type="SAM" id="SignalP"/>
    </source>
</evidence>
<evidence type="ECO:0000256" key="5">
    <source>
        <dbReference type="ARBA" id="ARBA00022690"/>
    </source>
</evidence>
<accession>A0ABP3MZT4</accession>
<dbReference type="RefSeq" id="WP_009945991.1">
    <property type="nucleotide sequence ID" value="NZ_BAAAGS010000018.1"/>
</dbReference>
<evidence type="ECO:0000256" key="8">
    <source>
        <dbReference type="RuleBase" id="RU003471"/>
    </source>
</evidence>
<dbReference type="SUPFAM" id="SSF55399">
    <property type="entry name" value="Subtilisin inhibitor"/>
    <property type="match status" value="1"/>
</dbReference>
<keyword evidence="5 8" id="KW-0646">Protease inhibitor</keyword>
<reference evidence="12" key="1">
    <citation type="journal article" date="2019" name="Int. J. Syst. Evol. Microbiol.">
        <title>The Global Catalogue of Microorganisms (GCM) 10K type strain sequencing project: providing services to taxonomists for standard genome sequencing and annotation.</title>
        <authorList>
            <consortium name="The Broad Institute Genomics Platform"/>
            <consortium name="The Broad Institute Genome Sequencing Center for Infectious Disease"/>
            <person name="Wu L."/>
            <person name="Ma J."/>
        </authorList>
    </citation>
    <scope>NUCLEOTIDE SEQUENCE [LARGE SCALE GENOMIC DNA]</scope>
    <source>
        <strain evidence="12">JCM 10303</strain>
    </source>
</reference>
<dbReference type="NCBIfam" id="NF009716">
    <property type="entry name" value="PRK13244.1-2"/>
    <property type="match status" value="1"/>
</dbReference>
<keyword evidence="9" id="KW-0732">Signal</keyword>
<dbReference type="InterPro" id="IPR020054">
    <property type="entry name" value="Prot_inh_SSI_I16_CS"/>
</dbReference>
<name>A0ABP3MZT4_SACER</name>
<keyword evidence="7" id="KW-1015">Disulfide bond</keyword>
<dbReference type="Proteomes" id="UP001500729">
    <property type="component" value="Unassembled WGS sequence"/>
</dbReference>